<sequence length="178" mass="19146">MSELNSKDIYKIAVVMGSDSDLKTLKPAIDILREFGIQTEVCILSAHRTPIEMMEYAKNAESEKIKVIIAGAGGAAHLPGMLASITCIPVIGVPVESKTLKGIDSLLSIVQMPAGIPVATVAINGGQNAGLLAIEMISLFDESIKKNLKEFRENLHTQVRTKNSKLSNIGADNYLQNK</sequence>
<reference evidence="8" key="1">
    <citation type="submission" date="2005-07" db="EMBL/GenBank/DDBJ databases">
        <title>Complete sequence of Prochlorococcus marinus str. MIT 9312.</title>
        <authorList>
            <consortium name="US DOE Joint Genome Institute"/>
            <person name="Copeland A."/>
            <person name="Lucas S."/>
            <person name="Lapidus A."/>
            <person name="Barry K."/>
            <person name="Detter J.C."/>
            <person name="Glavina T."/>
            <person name="Hammon N."/>
            <person name="Israni S."/>
            <person name="Pitluck S."/>
            <person name="Thiel J."/>
            <person name="Schmutz J."/>
            <person name="Larimer F."/>
            <person name="Land M."/>
            <person name="Kyrpides N."/>
            <person name="Lykidis A."/>
            <person name="Richardson P."/>
        </authorList>
    </citation>
    <scope>NUCLEOTIDE SEQUENCE [LARGE SCALE GENOMIC DNA]</scope>
    <source>
        <strain evidence="8">MIT 9312</strain>
    </source>
</reference>
<evidence type="ECO:0000256" key="2">
    <source>
        <dbReference type="ARBA" id="ARBA00023235"/>
    </source>
</evidence>
<feature type="binding site" evidence="3 5">
    <location>
        <position position="48"/>
    </location>
    <ligand>
        <name>substrate</name>
    </ligand>
</feature>
<proteinExistence type="inferred from homology"/>
<dbReference type="Pfam" id="PF00731">
    <property type="entry name" value="AIRC"/>
    <property type="match status" value="1"/>
</dbReference>
<keyword evidence="2 3" id="KW-0413">Isomerase</keyword>
<evidence type="ECO:0000256" key="4">
    <source>
        <dbReference type="PIRNR" id="PIRNR001338"/>
    </source>
</evidence>
<dbReference type="KEGG" id="pmi:PMT9312_0169"/>
<dbReference type="PIRSF" id="PIRSF001338">
    <property type="entry name" value="AIR_carboxylase"/>
    <property type="match status" value="1"/>
</dbReference>
<gene>
    <name evidence="3" type="primary">purE</name>
    <name evidence="7" type="ordered locus">PMT9312_0169</name>
</gene>
<dbReference type="NCBIfam" id="TIGR01162">
    <property type="entry name" value="purE"/>
    <property type="match status" value="1"/>
</dbReference>
<organism evidence="7 8">
    <name type="scientific">Prochlorococcus marinus (strain MIT 9312)</name>
    <dbReference type="NCBI Taxonomy" id="74546"/>
    <lineage>
        <taxon>Bacteria</taxon>
        <taxon>Bacillati</taxon>
        <taxon>Cyanobacteriota</taxon>
        <taxon>Cyanophyceae</taxon>
        <taxon>Synechococcales</taxon>
        <taxon>Prochlorococcaceae</taxon>
        <taxon>Prochlorococcus</taxon>
    </lineage>
</organism>
<feature type="binding site" evidence="3 5">
    <location>
        <position position="21"/>
    </location>
    <ligand>
        <name>substrate</name>
    </ligand>
</feature>
<dbReference type="SUPFAM" id="SSF52255">
    <property type="entry name" value="N5-CAIR mutase (phosphoribosylaminoimidazole carboxylase, PurE)"/>
    <property type="match status" value="1"/>
</dbReference>
<dbReference type="AlphaFoldDB" id="Q31D14"/>
<dbReference type="SMART" id="SM01001">
    <property type="entry name" value="AIRC"/>
    <property type="match status" value="1"/>
</dbReference>
<comment type="pathway">
    <text evidence="3 4">Purine metabolism; IMP biosynthesis via de novo pathway; 5-amino-1-(5-phospho-D-ribosyl)imidazole-4-carboxylate from 5-amino-1-(5-phospho-D-ribosyl)imidazole (N5-CAIR route): step 2/2.</text>
</comment>
<dbReference type="PANTHER" id="PTHR23046">
    <property type="entry name" value="PHOSPHORIBOSYLAMINOIMIDAZOLE CARBOXYLASE CATALYTIC SUBUNIT"/>
    <property type="match status" value="1"/>
</dbReference>
<evidence type="ECO:0000259" key="6">
    <source>
        <dbReference type="SMART" id="SM01001"/>
    </source>
</evidence>
<dbReference type="InterPro" id="IPR024694">
    <property type="entry name" value="PurE_prokaryotes"/>
</dbReference>
<dbReference type="GO" id="GO:0016829">
    <property type="term" value="F:lyase activity"/>
    <property type="evidence" value="ECO:0007669"/>
    <property type="project" value="UniProtKB-KW"/>
</dbReference>
<comment type="similarity">
    <text evidence="3">Belongs to the AIR carboxylase family. Class I subfamily.</text>
</comment>
<dbReference type="Proteomes" id="UP000002715">
    <property type="component" value="Chromosome"/>
</dbReference>
<dbReference type="InterPro" id="IPR033747">
    <property type="entry name" value="PurE_ClassI"/>
</dbReference>
<evidence type="ECO:0000256" key="5">
    <source>
        <dbReference type="PIRSR" id="PIRSR001338-1"/>
    </source>
</evidence>
<dbReference type="HAMAP" id="MF_01929">
    <property type="entry name" value="PurE_classI"/>
    <property type="match status" value="1"/>
</dbReference>
<dbReference type="EC" id="5.4.99.18" evidence="3 4"/>
<keyword evidence="1 3" id="KW-0658">Purine biosynthesis</keyword>
<dbReference type="HOGENOM" id="CLU_094982_2_0_3"/>
<feature type="binding site" evidence="3 5">
    <location>
        <position position="18"/>
    </location>
    <ligand>
        <name>substrate</name>
    </ligand>
</feature>
<dbReference type="UniPathway" id="UPA00074">
    <property type="reaction ID" value="UER00943"/>
</dbReference>
<comment type="catalytic activity">
    <reaction evidence="3 4">
        <text>5-carboxyamino-1-(5-phospho-D-ribosyl)imidazole + H(+) = 5-amino-1-(5-phospho-D-ribosyl)imidazole-4-carboxylate</text>
        <dbReference type="Rhea" id="RHEA:13193"/>
        <dbReference type="ChEBI" id="CHEBI:15378"/>
        <dbReference type="ChEBI" id="CHEBI:58730"/>
        <dbReference type="ChEBI" id="CHEBI:77657"/>
        <dbReference type="EC" id="5.4.99.18"/>
    </reaction>
</comment>
<dbReference type="PANTHER" id="PTHR23046:SF2">
    <property type="entry name" value="PHOSPHORIBOSYLAMINOIMIDAZOLE CARBOXYLASE"/>
    <property type="match status" value="1"/>
</dbReference>
<accession>Q31D14</accession>
<comment type="function">
    <text evidence="3 4">Catalyzes the conversion of N5-carboxyaminoimidazole ribonucleotide (N5-CAIR) to 4-carboxy-5-aminoimidazole ribonucleotide (CAIR).</text>
</comment>
<dbReference type="RefSeq" id="WP_011375735.1">
    <property type="nucleotide sequence ID" value="NC_007577.1"/>
</dbReference>
<evidence type="ECO:0000256" key="3">
    <source>
        <dbReference type="HAMAP-Rule" id="MF_01929"/>
    </source>
</evidence>
<protein>
    <recommendedName>
        <fullName evidence="3 4">N5-carboxyaminoimidazole ribonucleotide mutase</fullName>
        <shortName evidence="3 4">N5-CAIR mutase</shortName>
        <ecNumber evidence="3 4">5.4.99.18</ecNumber>
    </recommendedName>
    <alternativeName>
        <fullName evidence="3">5-(carboxyamino)imidazole ribonucleotide mutase</fullName>
    </alternativeName>
</protein>
<name>Q31D14_PROM9</name>
<dbReference type="eggNOG" id="COG0041">
    <property type="taxonomic scope" value="Bacteria"/>
</dbReference>
<keyword evidence="7" id="KW-0456">Lyase</keyword>
<evidence type="ECO:0000313" key="8">
    <source>
        <dbReference type="Proteomes" id="UP000002715"/>
    </source>
</evidence>
<evidence type="ECO:0000256" key="1">
    <source>
        <dbReference type="ARBA" id="ARBA00022755"/>
    </source>
</evidence>
<evidence type="ECO:0000313" key="7">
    <source>
        <dbReference type="EMBL" id="ABB49231.1"/>
    </source>
</evidence>
<dbReference type="GO" id="GO:0006189">
    <property type="term" value="P:'de novo' IMP biosynthetic process"/>
    <property type="evidence" value="ECO:0007669"/>
    <property type="project" value="UniProtKB-UniRule"/>
</dbReference>
<dbReference type="GO" id="GO:0034023">
    <property type="term" value="F:5-(carboxyamino)imidazole ribonucleotide mutase activity"/>
    <property type="evidence" value="ECO:0007669"/>
    <property type="project" value="UniProtKB-UniRule"/>
</dbReference>
<dbReference type="InterPro" id="IPR000031">
    <property type="entry name" value="PurE_dom"/>
</dbReference>
<dbReference type="STRING" id="74546.PMT9312_0169"/>
<dbReference type="EMBL" id="CP000111">
    <property type="protein sequence ID" value="ABB49231.1"/>
    <property type="molecule type" value="Genomic_DNA"/>
</dbReference>
<feature type="domain" description="PurE" evidence="6">
    <location>
        <begin position="10"/>
        <end position="159"/>
    </location>
</feature>
<dbReference type="Gene3D" id="3.40.50.1970">
    <property type="match status" value="1"/>
</dbReference>